<protein>
    <submittedName>
        <fullName evidence="3">DNA repair ATPase</fullName>
    </submittedName>
</protein>
<feature type="coiled-coil region" evidence="1">
    <location>
        <begin position="707"/>
        <end position="748"/>
    </location>
</feature>
<dbReference type="InterPro" id="IPR038729">
    <property type="entry name" value="Rad50/SbcC_AAA"/>
</dbReference>
<dbReference type="GO" id="GO:0006302">
    <property type="term" value="P:double-strand break repair"/>
    <property type="evidence" value="ECO:0007669"/>
    <property type="project" value="InterPro"/>
</dbReference>
<dbReference type="HOGENOM" id="CLU_004785_1_2_10"/>
<feature type="coiled-coil region" evidence="1">
    <location>
        <begin position="331"/>
        <end position="402"/>
    </location>
</feature>
<dbReference type="Pfam" id="PF13558">
    <property type="entry name" value="SbcC_Walker_B"/>
    <property type="match status" value="1"/>
</dbReference>
<dbReference type="GO" id="GO:0016887">
    <property type="term" value="F:ATP hydrolysis activity"/>
    <property type="evidence" value="ECO:0007669"/>
    <property type="project" value="InterPro"/>
</dbReference>
<feature type="coiled-coil region" evidence="1">
    <location>
        <begin position="773"/>
        <end position="845"/>
    </location>
</feature>
<accession>A0A0E3V9S1</accession>
<dbReference type="RefSeq" id="WP_046577221.1">
    <property type="nucleotide sequence ID" value="NZ_CP010429.1"/>
</dbReference>
<evidence type="ECO:0000256" key="1">
    <source>
        <dbReference type="SAM" id="Coils"/>
    </source>
</evidence>
<organism evidence="3 4">
    <name type="scientific">Spirosoma radiotolerans</name>
    <dbReference type="NCBI Taxonomy" id="1379870"/>
    <lineage>
        <taxon>Bacteria</taxon>
        <taxon>Pseudomonadati</taxon>
        <taxon>Bacteroidota</taxon>
        <taxon>Cytophagia</taxon>
        <taxon>Cytophagales</taxon>
        <taxon>Cytophagaceae</taxon>
        <taxon>Spirosoma</taxon>
    </lineage>
</organism>
<dbReference type="Proteomes" id="UP000033054">
    <property type="component" value="Chromosome"/>
</dbReference>
<dbReference type="Pfam" id="PF13476">
    <property type="entry name" value="AAA_23"/>
    <property type="match status" value="1"/>
</dbReference>
<dbReference type="OrthoDB" id="9795626at2"/>
<sequence length="1029" mass="118672">MIPIKLSIQGLYSYQELQEIDFQQLIGSSVFGIFGKVGSGKTSLLEAISFALYGETERLNSRDNRQYNMMNLKSKHLMIDFEFQAGADQQVYKFVYEAKRHPKKHHEIGPGERRMFVRENNEWQPIGNEKEDVAVLSKQILGLDYDNFKRTIIIPQNQFREFLELSPVERTKMMNQLFKLDQYDLAARVSKLSKANDDQLAELRGLLSPLEAVTPEAIEQANGTIATISDALLQKESEINELVPVEKRLLDDQKRNQTLITTQQELTQLLLKEPLYQQRERDLSLYETCLLVFQSDFSNLDKLIARQFKLLQSQDVAQQKLHSVTRRLIGLRSLYDAAKQAYETRDELQQKINELDTVQEIRTLQQSISQQIRNRDALSSQLDRQTDQIDQHKKERSNHQRVLDNGLGRTSDLERLYKVKNWFTAYKPLRKQADDLQVAVDKYDLTIEQLKQKKNDVLIGFPPEWAALTLKTLPSYIEEALAKFKEIRSERELKHRQLLVQDELRKYADALTEGMPCPLCGAEHHPNRHRGDADTVDVKRSEAALEKVEQRIEATSTLQLTIKELATKLRSELENGKRLVEERTEVVRQLTEHEDGFVWPEFSKEQEGQVVDAIRKESDAQKQIQDAQQAVRNLEKRIDEMTVTQTELAGKVVDANNAIAGINGQLKTAAESLVHFRLDEVKDWRLDQIADLRESLSNVYDQAKIHFDDTSREKGEAEKELATVEEQIQQLQNQQHEIGLELQALESTIAQNLNAHDLAREQVKQILQSGLNINQERQQLNDYKEKRSGLQQQVNTLEIELAEHPFDPVALSTVQGQLRALQTEKDALNKEHGRATNVLASLEKQWQQKLEYQKRHDELDLRRADLKKMDEMFRAQGFVNYVSSVYLKNLCESANERFFKLTNNQLRLELDEKNNFLVRDYLNSGEVRSVKTLSGGQTFQAALSLALALSDNIQHLTKAKQNLFFLDEGFGTLDKDSLQTVFKTLKALRSENRVVGIISHVEELQQEVDNFIRAESTENGSRIVRSWES</sequence>
<dbReference type="Gene3D" id="3.40.50.300">
    <property type="entry name" value="P-loop containing nucleotide triphosphate hydrolases"/>
    <property type="match status" value="2"/>
</dbReference>
<dbReference type="STRING" id="1379870.SD10_23460"/>
<dbReference type="KEGG" id="srd:SD10_23460"/>
<dbReference type="PANTHER" id="PTHR32114:SF2">
    <property type="entry name" value="ABC TRANSPORTER ABCH.3"/>
    <property type="match status" value="1"/>
</dbReference>
<evidence type="ECO:0000313" key="4">
    <source>
        <dbReference type="Proteomes" id="UP000033054"/>
    </source>
</evidence>
<evidence type="ECO:0000313" key="3">
    <source>
        <dbReference type="EMBL" id="AKD57406.1"/>
    </source>
</evidence>
<name>A0A0E3V9S1_9BACT</name>
<dbReference type="InterPro" id="IPR027417">
    <property type="entry name" value="P-loop_NTPase"/>
</dbReference>
<gene>
    <name evidence="3" type="ORF">SD10_23460</name>
</gene>
<keyword evidence="1" id="KW-0175">Coiled coil</keyword>
<dbReference type="PATRIC" id="fig|1379870.5.peg.5073"/>
<keyword evidence="4" id="KW-1185">Reference proteome</keyword>
<feature type="domain" description="Rad50/SbcC-type AAA" evidence="2">
    <location>
        <begin position="5"/>
        <end position="238"/>
    </location>
</feature>
<feature type="coiled-coil region" evidence="1">
    <location>
        <begin position="610"/>
        <end position="644"/>
    </location>
</feature>
<dbReference type="PANTHER" id="PTHR32114">
    <property type="entry name" value="ABC TRANSPORTER ABCH.3"/>
    <property type="match status" value="1"/>
</dbReference>
<dbReference type="EMBL" id="CP010429">
    <property type="protein sequence ID" value="AKD57406.1"/>
    <property type="molecule type" value="Genomic_DNA"/>
</dbReference>
<dbReference type="SUPFAM" id="SSF52540">
    <property type="entry name" value="P-loop containing nucleoside triphosphate hydrolases"/>
    <property type="match status" value="1"/>
</dbReference>
<reference evidence="3 4" key="1">
    <citation type="journal article" date="2014" name="Curr. Microbiol.">
        <title>Spirosoma radiotolerans sp. nov., a gamma-radiation-resistant bacterium isolated from gamma ray-irradiated soil.</title>
        <authorList>
            <person name="Lee J.J."/>
            <person name="Srinivasan S."/>
            <person name="Lim S."/>
            <person name="Joe M."/>
            <person name="Im S."/>
            <person name="Bae S.I."/>
            <person name="Park K.R."/>
            <person name="Han J.H."/>
            <person name="Park S.H."/>
            <person name="Joo B.M."/>
            <person name="Park S.J."/>
            <person name="Kim M.K."/>
        </authorList>
    </citation>
    <scope>NUCLEOTIDE SEQUENCE [LARGE SCALE GENOMIC DNA]</scope>
    <source>
        <strain evidence="3 4">DG5A</strain>
    </source>
</reference>
<dbReference type="AlphaFoldDB" id="A0A0E3V9S1"/>
<evidence type="ECO:0000259" key="2">
    <source>
        <dbReference type="Pfam" id="PF13476"/>
    </source>
</evidence>
<proteinExistence type="predicted"/>